<dbReference type="InterPro" id="IPR003587">
    <property type="entry name" value="Hint_dom_N"/>
</dbReference>
<dbReference type="SUPFAM" id="SSF51294">
    <property type="entry name" value="Hedgehog/intein (Hint) domain"/>
    <property type="match status" value="1"/>
</dbReference>
<dbReference type="InterPro" id="IPR006141">
    <property type="entry name" value="Intein_N"/>
</dbReference>
<protein>
    <recommendedName>
        <fullName evidence="1">Hint domain-containing protein</fullName>
    </recommendedName>
</protein>
<reference evidence="2 3" key="1">
    <citation type="submission" date="2017-09" db="EMBL/GenBank/DDBJ databases">
        <title>Depth-based differentiation of microbial function through sediment-hosted aquifers and enrichment of novel symbionts in the deep terrestrial subsurface.</title>
        <authorList>
            <person name="Probst A.J."/>
            <person name="Ladd B."/>
            <person name="Jarett J.K."/>
            <person name="Geller-Mcgrath D.E."/>
            <person name="Sieber C.M."/>
            <person name="Emerson J.B."/>
            <person name="Anantharaman K."/>
            <person name="Thomas B.C."/>
            <person name="Malmstrom R."/>
            <person name="Stieglmeier M."/>
            <person name="Klingl A."/>
            <person name="Woyke T."/>
            <person name="Ryan C.M."/>
            <person name="Banfield J.F."/>
        </authorList>
    </citation>
    <scope>NUCLEOTIDE SEQUENCE [LARGE SCALE GENOMIC DNA]</scope>
    <source>
        <strain evidence="2">CG11_big_fil_rev_8_21_14_0_20_37_11</strain>
    </source>
</reference>
<dbReference type="SMART" id="SM00306">
    <property type="entry name" value="HintN"/>
    <property type="match status" value="1"/>
</dbReference>
<name>A0A2H0NI21_9BACT</name>
<evidence type="ECO:0000313" key="3">
    <source>
        <dbReference type="Proteomes" id="UP000230707"/>
    </source>
</evidence>
<organism evidence="2 3">
    <name type="scientific">Candidatus Gottesmanbacteria bacterium CG11_big_fil_rev_8_21_14_0_20_37_11</name>
    <dbReference type="NCBI Taxonomy" id="1974575"/>
    <lineage>
        <taxon>Bacteria</taxon>
        <taxon>Candidatus Gottesmaniibacteriota</taxon>
    </lineage>
</organism>
<dbReference type="GO" id="GO:0016226">
    <property type="term" value="P:iron-sulfur cluster assembly"/>
    <property type="evidence" value="ECO:0007669"/>
    <property type="project" value="InterPro"/>
</dbReference>
<sequence>MKQYYSKEVIKHFKNPKNIGKIKKPSGRGQAGNILCGDIMTIYLKVGENKKKEKIIKDVKFETLGCLPPEEEILINEGDWKEISSIEKGMYVLNGSGEKTQVAETFIRRYRGAILTIIPFVSPFNKFTVTPEHPILSIKRRWLKSARNSSKICEWLRVKEEELLSKRPKYIEAQYLNKSDYLVSVPNKKVKDSPVFTKEMMGLLGYYLSEGYGMSNGVLAFAFDKNSKNKQEKRNISELKSLLFKITNKKPKERIRRTVKEIYICSRKWVNFFVSIAGKLAPKKKLFDEILLLPFEKQ</sequence>
<dbReference type="GO" id="GO:0016539">
    <property type="term" value="P:intein-mediated protein splicing"/>
    <property type="evidence" value="ECO:0007669"/>
    <property type="project" value="InterPro"/>
</dbReference>
<dbReference type="InterPro" id="IPR002871">
    <property type="entry name" value="NIF_FeS_clus_asmbl_NifU_N"/>
</dbReference>
<evidence type="ECO:0000313" key="2">
    <source>
        <dbReference type="EMBL" id="PIR07776.1"/>
    </source>
</evidence>
<comment type="caution">
    <text evidence="2">The sequence shown here is derived from an EMBL/GenBank/DDBJ whole genome shotgun (WGS) entry which is preliminary data.</text>
</comment>
<dbReference type="Proteomes" id="UP000230707">
    <property type="component" value="Unassembled WGS sequence"/>
</dbReference>
<dbReference type="PANTHER" id="PTHR10093">
    <property type="entry name" value="IRON-SULFUR CLUSTER ASSEMBLY ENZYME NIFU HOMOLOG"/>
    <property type="match status" value="1"/>
</dbReference>
<dbReference type="SUPFAM" id="SSF82649">
    <property type="entry name" value="SufE/NifU"/>
    <property type="match status" value="1"/>
</dbReference>
<evidence type="ECO:0000259" key="1">
    <source>
        <dbReference type="SMART" id="SM00306"/>
    </source>
</evidence>
<dbReference type="Gene3D" id="3.90.1010.10">
    <property type="match status" value="1"/>
</dbReference>
<dbReference type="InterPro" id="IPR036844">
    <property type="entry name" value="Hint_dom_sf"/>
</dbReference>
<dbReference type="PROSITE" id="PS50817">
    <property type="entry name" value="INTEIN_N_TER"/>
    <property type="match status" value="1"/>
</dbReference>
<gene>
    <name evidence="2" type="ORF">COV53_06450</name>
</gene>
<dbReference type="GO" id="GO:0051536">
    <property type="term" value="F:iron-sulfur cluster binding"/>
    <property type="evidence" value="ECO:0007669"/>
    <property type="project" value="InterPro"/>
</dbReference>
<dbReference type="Pfam" id="PF01592">
    <property type="entry name" value="NifU_N"/>
    <property type="match status" value="1"/>
</dbReference>
<proteinExistence type="predicted"/>
<dbReference type="EMBL" id="PCWS01000142">
    <property type="protein sequence ID" value="PIR07776.1"/>
    <property type="molecule type" value="Genomic_DNA"/>
</dbReference>
<dbReference type="GO" id="GO:0005506">
    <property type="term" value="F:iron ion binding"/>
    <property type="evidence" value="ECO:0007669"/>
    <property type="project" value="InterPro"/>
</dbReference>
<accession>A0A2H0NI21</accession>
<dbReference type="Gene3D" id="2.170.16.10">
    <property type="entry name" value="Hedgehog/Intein (Hint) domain"/>
    <property type="match status" value="1"/>
</dbReference>
<dbReference type="AlphaFoldDB" id="A0A2H0NI21"/>
<feature type="domain" description="Hint" evidence="1">
    <location>
        <begin position="64"/>
        <end position="186"/>
    </location>
</feature>